<sequence>MAPYLVWIERMKRLALLLTVLAAAFAAASCAVLPGEAGESADTTYTVYLVRHAEKQTGDDPSLAGDGLLRADTLADLLSDKDIENIWSSDYRRTRETAAPLAERLGIDVLLYDASDLQSLADEITADGVTVLVVGHSNTTPALAEFLGADPGEPIVEASEYDRLYLIQREGNATRSHDIQRFGAHFEPQ</sequence>
<dbReference type="InterPro" id="IPR013078">
    <property type="entry name" value="His_Pase_superF_clade-1"/>
</dbReference>
<dbReference type="SMART" id="SM00855">
    <property type="entry name" value="PGAM"/>
    <property type="match status" value="1"/>
</dbReference>
<accession>A0ABT4LQZ3</accession>
<evidence type="ECO:0000313" key="3">
    <source>
        <dbReference type="Proteomes" id="UP001083770"/>
    </source>
</evidence>
<organism evidence="2 3">
    <name type="scientific">Henriciella marina</name>
    <dbReference type="NCBI Taxonomy" id="453851"/>
    <lineage>
        <taxon>Bacteria</taxon>
        <taxon>Pseudomonadati</taxon>
        <taxon>Pseudomonadota</taxon>
        <taxon>Alphaproteobacteria</taxon>
        <taxon>Hyphomonadales</taxon>
        <taxon>Hyphomonadaceae</taxon>
        <taxon>Henriciella</taxon>
    </lineage>
</organism>
<proteinExistence type="predicted"/>
<feature type="signal peptide" evidence="1">
    <location>
        <begin position="1"/>
        <end position="31"/>
    </location>
</feature>
<dbReference type="Proteomes" id="UP001083770">
    <property type="component" value="Unassembled WGS sequence"/>
</dbReference>
<dbReference type="InterPro" id="IPR029033">
    <property type="entry name" value="His_PPase_superfam"/>
</dbReference>
<comment type="caution">
    <text evidence="2">The sequence shown here is derived from an EMBL/GenBank/DDBJ whole genome shotgun (WGS) entry which is preliminary data.</text>
</comment>
<evidence type="ECO:0000256" key="1">
    <source>
        <dbReference type="SAM" id="SignalP"/>
    </source>
</evidence>
<dbReference type="EMBL" id="JAPWGW010000001">
    <property type="protein sequence ID" value="MCZ4296785.1"/>
    <property type="molecule type" value="Genomic_DNA"/>
</dbReference>
<gene>
    <name evidence="2" type="ORF">O4G74_01820</name>
</gene>
<keyword evidence="3" id="KW-1185">Reference proteome</keyword>
<dbReference type="Pfam" id="PF00300">
    <property type="entry name" value="His_Phos_1"/>
    <property type="match status" value="1"/>
</dbReference>
<evidence type="ECO:0000313" key="2">
    <source>
        <dbReference type="EMBL" id="MCZ4296785.1"/>
    </source>
</evidence>
<dbReference type="Gene3D" id="3.40.50.1240">
    <property type="entry name" value="Phosphoglycerate mutase-like"/>
    <property type="match status" value="1"/>
</dbReference>
<feature type="chain" id="PRO_5045053445" evidence="1">
    <location>
        <begin position="32"/>
        <end position="189"/>
    </location>
</feature>
<reference evidence="2" key="1">
    <citation type="submission" date="2022-12" db="EMBL/GenBank/DDBJ databases">
        <title>Bacterial isolates from different developmental stages of Nematostella vectensis.</title>
        <authorList>
            <person name="Fraune S."/>
        </authorList>
    </citation>
    <scope>NUCLEOTIDE SEQUENCE</scope>
    <source>
        <strain evidence="2">G21632-S1</strain>
    </source>
</reference>
<protein>
    <submittedName>
        <fullName evidence="2">Phosphoglycerate mutase family protein</fullName>
    </submittedName>
</protein>
<name>A0ABT4LQZ3_9PROT</name>
<keyword evidence="1" id="KW-0732">Signal</keyword>
<dbReference type="SUPFAM" id="SSF53254">
    <property type="entry name" value="Phosphoglycerate mutase-like"/>
    <property type="match status" value="1"/>
</dbReference>
<dbReference type="CDD" id="cd07067">
    <property type="entry name" value="HP_PGM_like"/>
    <property type="match status" value="1"/>
</dbReference>